<proteinExistence type="predicted"/>
<evidence type="ECO:0000256" key="1">
    <source>
        <dbReference type="SAM" id="MobiDB-lite"/>
    </source>
</evidence>
<organism evidence="2 3">
    <name type="scientific">Phytophthora cactorum</name>
    <dbReference type="NCBI Taxonomy" id="29920"/>
    <lineage>
        <taxon>Eukaryota</taxon>
        <taxon>Sar</taxon>
        <taxon>Stramenopiles</taxon>
        <taxon>Oomycota</taxon>
        <taxon>Peronosporomycetes</taxon>
        <taxon>Peronosporales</taxon>
        <taxon>Peronosporaceae</taxon>
        <taxon>Phytophthora</taxon>
    </lineage>
</organism>
<dbReference type="Proteomes" id="UP000697107">
    <property type="component" value="Unassembled WGS sequence"/>
</dbReference>
<reference evidence="2" key="1">
    <citation type="submission" date="2018-10" db="EMBL/GenBank/DDBJ databases">
        <title>Effector identification in a new, highly contiguous assembly of the strawberry crown rot pathogen Phytophthora cactorum.</title>
        <authorList>
            <person name="Armitage A.D."/>
            <person name="Nellist C.F."/>
            <person name="Bates H."/>
            <person name="Vickerstaff R.J."/>
            <person name="Harrison R.J."/>
        </authorList>
    </citation>
    <scope>NUCLEOTIDE SEQUENCE</scope>
    <source>
        <strain evidence="2">P415</strain>
    </source>
</reference>
<accession>A0A8T1FJS1</accession>
<gene>
    <name evidence="2" type="ORF">PC118_g13127</name>
</gene>
<sequence>MTRSGLVDLLFAAQVQPHGKKPSTAQDHTSHRSSPVKTGFSKAAANNRLLDSTPPNLLRTLDRSTSKYQRIHIKDDFYERIDPGREINVLNIPLEKLWWETSDWISC</sequence>
<feature type="region of interest" description="Disordered" evidence="1">
    <location>
        <begin position="17"/>
        <end position="56"/>
    </location>
</feature>
<dbReference type="EMBL" id="RCML01000440">
    <property type="protein sequence ID" value="KAG2976996.1"/>
    <property type="molecule type" value="Genomic_DNA"/>
</dbReference>
<dbReference type="AlphaFoldDB" id="A0A8T1FJS1"/>
<evidence type="ECO:0000313" key="3">
    <source>
        <dbReference type="Proteomes" id="UP000697107"/>
    </source>
</evidence>
<name>A0A8T1FJS1_9STRA</name>
<feature type="compositionally biased region" description="Polar residues" evidence="1">
    <location>
        <begin position="23"/>
        <end position="36"/>
    </location>
</feature>
<comment type="caution">
    <text evidence="2">The sequence shown here is derived from an EMBL/GenBank/DDBJ whole genome shotgun (WGS) entry which is preliminary data.</text>
</comment>
<evidence type="ECO:0000313" key="2">
    <source>
        <dbReference type="EMBL" id="KAG2976996.1"/>
    </source>
</evidence>
<protein>
    <submittedName>
        <fullName evidence="2">Uncharacterized protein</fullName>
    </submittedName>
</protein>